<organism evidence="2 3">
    <name type="scientific">Synaphobranchus kaupii</name>
    <name type="common">Kaup's arrowtooth eel</name>
    <dbReference type="NCBI Taxonomy" id="118154"/>
    <lineage>
        <taxon>Eukaryota</taxon>
        <taxon>Metazoa</taxon>
        <taxon>Chordata</taxon>
        <taxon>Craniata</taxon>
        <taxon>Vertebrata</taxon>
        <taxon>Euteleostomi</taxon>
        <taxon>Actinopterygii</taxon>
        <taxon>Neopterygii</taxon>
        <taxon>Teleostei</taxon>
        <taxon>Anguilliformes</taxon>
        <taxon>Synaphobranchidae</taxon>
        <taxon>Synaphobranchus</taxon>
    </lineage>
</organism>
<dbReference type="AlphaFoldDB" id="A0A9Q1G0N2"/>
<dbReference type="EMBL" id="JAINUF010000003">
    <property type="protein sequence ID" value="KAJ8371243.1"/>
    <property type="molecule type" value="Genomic_DNA"/>
</dbReference>
<feature type="region of interest" description="Disordered" evidence="1">
    <location>
        <begin position="1"/>
        <end position="111"/>
    </location>
</feature>
<proteinExistence type="predicted"/>
<evidence type="ECO:0000256" key="1">
    <source>
        <dbReference type="SAM" id="MobiDB-lite"/>
    </source>
</evidence>
<dbReference type="Proteomes" id="UP001152622">
    <property type="component" value="Chromosome 3"/>
</dbReference>
<keyword evidence="3" id="KW-1185">Reference proteome</keyword>
<gene>
    <name evidence="2" type="ORF">SKAU_G00112710</name>
</gene>
<accession>A0A9Q1G0N2</accession>
<dbReference type="OrthoDB" id="10066352at2759"/>
<reference evidence="2" key="1">
    <citation type="journal article" date="2023" name="Science">
        <title>Genome structures resolve the early diversification of teleost fishes.</title>
        <authorList>
            <person name="Parey E."/>
            <person name="Louis A."/>
            <person name="Montfort J."/>
            <person name="Bouchez O."/>
            <person name="Roques C."/>
            <person name="Iampietro C."/>
            <person name="Lluch J."/>
            <person name="Castinel A."/>
            <person name="Donnadieu C."/>
            <person name="Desvignes T."/>
            <person name="Floi Bucao C."/>
            <person name="Jouanno E."/>
            <person name="Wen M."/>
            <person name="Mejri S."/>
            <person name="Dirks R."/>
            <person name="Jansen H."/>
            <person name="Henkel C."/>
            <person name="Chen W.J."/>
            <person name="Zahm M."/>
            <person name="Cabau C."/>
            <person name="Klopp C."/>
            <person name="Thompson A.W."/>
            <person name="Robinson-Rechavi M."/>
            <person name="Braasch I."/>
            <person name="Lecointre G."/>
            <person name="Bobe J."/>
            <person name="Postlethwait J.H."/>
            <person name="Berthelot C."/>
            <person name="Roest Crollius H."/>
            <person name="Guiguen Y."/>
        </authorList>
    </citation>
    <scope>NUCLEOTIDE SEQUENCE</scope>
    <source>
        <strain evidence="2">WJC10195</strain>
    </source>
</reference>
<feature type="compositionally biased region" description="Polar residues" evidence="1">
    <location>
        <begin position="62"/>
        <end position="75"/>
    </location>
</feature>
<evidence type="ECO:0000313" key="2">
    <source>
        <dbReference type="EMBL" id="KAJ8371243.1"/>
    </source>
</evidence>
<name>A0A9Q1G0N2_SYNKA</name>
<sequence>MRRPGGGDLKSAMNGACRERDGNKELAGAESGSRRRTPARSASQNPSPPSHKAFWEIPTEVSFESRSQPNIQLQKESSKASAEYQPSSGAALSNKEVEEIQSQSSVTESPAVPVLNGVQPVKHENGLSSKGEATDFEEIITLSNHSGSNGGGREKPESDVPAEPILAFEGGEPFLKKAGTMKPQHVAVL</sequence>
<evidence type="ECO:0000313" key="3">
    <source>
        <dbReference type="Proteomes" id="UP001152622"/>
    </source>
</evidence>
<comment type="caution">
    <text evidence="2">The sequence shown here is derived from an EMBL/GenBank/DDBJ whole genome shotgun (WGS) entry which is preliminary data.</text>
</comment>
<feature type="region of interest" description="Disordered" evidence="1">
    <location>
        <begin position="141"/>
        <end position="163"/>
    </location>
</feature>
<protein>
    <submittedName>
        <fullName evidence="2">Uncharacterized protein</fullName>
    </submittedName>
</protein>